<dbReference type="InterPro" id="IPR001996">
    <property type="entry name" value="PTS_IIB_1"/>
</dbReference>
<dbReference type="EMBL" id="AZFT01000002">
    <property type="protein sequence ID" value="KRL87381.1"/>
    <property type="molecule type" value="Genomic_DNA"/>
</dbReference>
<evidence type="ECO:0000256" key="1">
    <source>
        <dbReference type="ARBA" id="ARBA00022448"/>
    </source>
</evidence>
<keyword evidence="3" id="KW-0808">Transferase</keyword>
<evidence type="ECO:0000256" key="4">
    <source>
        <dbReference type="ARBA" id="ARBA00022683"/>
    </source>
</evidence>
<dbReference type="GO" id="GO:0008982">
    <property type="term" value="F:protein-N(PI)-phosphohistidine-sugar phosphotransferase activity"/>
    <property type="evidence" value="ECO:0007669"/>
    <property type="project" value="InterPro"/>
</dbReference>
<protein>
    <recommendedName>
        <fullName evidence="7">PTS EIIB type-1 domain-containing protein</fullName>
    </recommendedName>
</protein>
<dbReference type="eggNOG" id="COG1264">
    <property type="taxonomic scope" value="Bacteria"/>
</dbReference>
<reference evidence="8 9" key="1">
    <citation type="journal article" date="2015" name="Genome Announc.">
        <title>Expanding the biotechnology potential of lactobacilli through comparative genomics of 213 strains and associated genera.</title>
        <authorList>
            <person name="Sun Z."/>
            <person name="Harris H.M."/>
            <person name="McCann A."/>
            <person name="Guo C."/>
            <person name="Argimon S."/>
            <person name="Zhang W."/>
            <person name="Yang X."/>
            <person name="Jeffery I.B."/>
            <person name="Cooney J.C."/>
            <person name="Kagawa T.F."/>
            <person name="Liu W."/>
            <person name="Song Y."/>
            <person name="Salvetti E."/>
            <person name="Wrobel A."/>
            <person name="Rasinkangas P."/>
            <person name="Parkhill J."/>
            <person name="Rea M.C."/>
            <person name="O'Sullivan O."/>
            <person name="Ritari J."/>
            <person name="Douillard F.P."/>
            <person name="Paul Ross R."/>
            <person name="Yang R."/>
            <person name="Briner A.E."/>
            <person name="Felis G.E."/>
            <person name="de Vos W.M."/>
            <person name="Barrangou R."/>
            <person name="Klaenhammer T.R."/>
            <person name="Caufield P.W."/>
            <person name="Cui Y."/>
            <person name="Zhang H."/>
            <person name="O'Toole P.W."/>
        </authorList>
    </citation>
    <scope>NUCLEOTIDE SEQUENCE [LARGE SCALE GENOMIC DNA]</scope>
    <source>
        <strain evidence="8 9">DSM 16634</strain>
    </source>
</reference>
<dbReference type="PROSITE" id="PS01035">
    <property type="entry name" value="PTS_EIIB_TYPE_1_CYS"/>
    <property type="match status" value="1"/>
</dbReference>
<dbReference type="GO" id="GO:0015771">
    <property type="term" value="P:trehalose transport"/>
    <property type="evidence" value="ECO:0007669"/>
    <property type="project" value="TreeGrafter"/>
</dbReference>
<keyword evidence="9" id="KW-1185">Reference proteome</keyword>
<evidence type="ECO:0000313" key="8">
    <source>
        <dbReference type="EMBL" id="KRL87381.1"/>
    </source>
</evidence>
<dbReference type="Pfam" id="PF00367">
    <property type="entry name" value="PTS_EIIB"/>
    <property type="match status" value="1"/>
</dbReference>
<comment type="caution">
    <text evidence="8">The sequence shown here is derived from an EMBL/GenBank/DDBJ whole genome shotgun (WGS) entry which is preliminary data.</text>
</comment>
<dbReference type="Gene3D" id="3.30.1360.60">
    <property type="entry name" value="Glucose permease domain IIB"/>
    <property type="match status" value="1"/>
</dbReference>
<dbReference type="GO" id="GO:0005886">
    <property type="term" value="C:plasma membrane"/>
    <property type="evidence" value="ECO:0007669"/>
    <property type="project" value="TreeGrafter"/>
</dbReference>
<dbReference type="InterPro" id="IPR050558">
    <property type="entry name" value="PTS_Sugar-Specific_Components"/>
</dbReference>
<accession>A0A0R1U8Q9</accession>
<evidence type="ECO:0000256" key="2">
    <source>
        <dbReference type="ARBA" id="ARBA00022597"/>
    </source>
</evidence>
<evidence type="ECO:0000256" key="3">
    <source>
        <dbReference type="ARBA" id="ARBA00022679"/>
    </source>
</evidence>
<organism evidence="8 9">
    <name type="scientific">Ligilactobacillus apodemi DSM 16634 = JCM 16172</name>
    <dbReference type="NCBI Taxonomy" id="1423724"/>
    <lineage>
        <taxon>Bacteria</taxon>
        <taxon>Bacillati</taxon>
        <taxon>Bacillota</taxon>
        <taxon>Bacilli</taxon>
        <taxon>Lactobacillales</taxon>
        <taxon>Lactobacillaceae</taxon>
        <taxon>Ligilactobacillus</taxon>
    </lineage>
</organism>
<proteinExistence type="predicted"/>
<feature type="domain" description="PTS EIIB type-1" evidence="7">
    <location>
        <begin position="9"/>
        <end position="71"/>
    </location>
</feature>
<dbReference type="AlphaFoldDB" id="A0A0R1U8Q9"/>
<name>A0A0R1U8Q9_9LACO</name>
<evidence type="ECO:0000259" key="7">
    <source>
        <dbReference type="PROSITE" id="PS51098"/>
    </source>
</evidence>
<dbReference type="PANTHER" id="PTHR30175">
    <property type="entry name" value="PHOSPHOTRANSFERASE SYSTEM TRANSPORT PROTEIN"/>
    <property type="match status" value="1"/>
</dbReference>
<keyword evidence="5" id="KW-0418">Kinase</keyword>
<feature type="active site" description="Phosphocysteine intermediate; for EIIB activity" evidence="6">
    <location>
        <position position="31"/>
    </location>
</feature>
<evidence type="ECO:0000256" key="6">
    <source>
        <dbReference type="PROSITE-ProRule" id="PRU00421"/>
    </source>
</evidence>
<dbReference type="PROSITE" id="PS51098">
    <property type="entry name" value="PTS_EIIB_TYPE_1"/>
    <property type="match status" value="1"/>
</dbReference>
<dbReference type="PANTHER" id="PTHR30175:SF1">
    <property type="entry name" value="PTS SYSTEM ARBUTIN-, CELLOBIOSE-, AND SALICIN-SPECIFIC EIIBC COMPONENT-RELATED"/>
    <property type="match status" value="1"/>
</dbReference>
<dbReference type="Proteomes" id="UP000051324">
    <property type="component" value="Unassembled WGS sequence"/>
</dbReference>
<keyword evidence="1" id="KW-0813">Transport</keyword>
<dbReference type="InterPro" id="IPR036878">
    <property type="entry name" value="Glu_permease_IIB"/>
</dbReference>
<keyword evidence="2" id="KW-0762">Sugar transport</keyword>
<gene>
    <name evidence="8" type="ORF">FC32_GL001608</name>
</gene>
<dbReference type="SUPFAM" id="SSF55604">
    <property type="entry name" value="Glucose permease domain IIB"/>
    <property type="match status" value="1"/>
</dbReference>
<dbReference type="GO" id="GO:0016301">
    <property type="term" value="F:kinase activity"/>
    <property type="evidence" value="ECO:0007669"/>
    <property type="project" value="UniProtKB-KW"/>
</dbReference>
<dbReference type="GO" id="GO:0090589">
    <property type="term" value="F:protein-phosphocysteine-trehalose phosphotransferase system transporter activity"/>
    <property type="evidence" value="ECO:0007669"/>
    <property type="project" value="TreeGrafter"/>
</dbReference>
<evidence type="ECO:0000313" key="9">
    <source>
        <dbReference type="Proteomes" id="UP000051324"/>
    </source>
</evidence>
<sequence>MKKMAGKYDATASKIMTLVGGTENVSSLIHCVTRLRFVLKDTTKADREKLAQTEYVLTVLDSGGATSSRSW</sequence>
<dbReference type="InterPro" id="IPR018113">
    <property type="entry name" value="PTrfase_EIIB_Cys"/>
</dbReference>
<keyword evidence="4" id="KW-0598">Phosphotransferase system</keyword>
<evidence type="ECO:0000256" key="5">
    <source>
        <dbReference type="ARBA" id="ARBA00022777"/>
    </source>
</evidence>
<dbReference type="STRING" id="1423724.FC32_GL001608"/>
<dbReference type="GO" id="GO:0009401">
    <property type="term" value="P:phosphoenolpyruvate-dependent sugar phosphotransferase system"/>
    <property type="evidence" value="ECO:0007669"/>
    <property type="project" value="UniProtKB-KW"/>
</dbReference>